<evidence type="ECO:0000256" key="2">
    <source>
        <dbReference type="SAM" id="SignalP"/>
    </source>
</evidence>
<comment type="caution">
    <text evidence="4">The sequence shown here is derived from an EMBL/GenBank/DDBJ whole genome shotgun (WGS) entry which is preliminary data.</text>
</comment>
<dbReference type="AlphaFoldDB" id="A0A2M6WPM0"/>
<sequence>MKKVIILILALSLTACANKNNSNNMPVYKNIRQPSFAGQFYPLEAGELTRKIEKYLAAVPEISPTPEGGEQVKGGILKVKALIVPHAGYEFSGQVAGDGYRQLSGQKVGTAVIICNSHASYFSGIALDKVDAWQTPLGTVGVDKKLADKLIAADGSIKYNSQVFGKDQTLEVQLPFLQTVLSGEFKILPIYFGNQDGDYRKLAQALADNLAEDDIIIISTDMSHYPTYNDARRIDQGTLDKIKAGDIAELEEYINQIEAQNITNEQTLLCGIDGVKTVMALAKIKGWQADILRYANSGDTVIGDKKSVVGYGTMEFRITNYELRINNKEDKKILNQEQKNKLLDIARETVESYVKQGKVPEFKINDERLGWQEGAFVTLKKAGQLRGCIGQIISTDKPLWQVVRAMAIAAATEDARFSPISQDELDQIDYEISVLSAPELIDDWQEIELGKHGVIVKNGWRSGVFLPQVASETSWSKEEFLSQLCSQKAGLAPDCYKDKNTAISVFTAQVFGEKL</sequence>
<dbReference type="EMBL" id="PFAO01000068">
    <property type="protein sequence ID" value="PIT94745.1"/>
    <property type="molecule type" value="Genomic_DNA"/>
</dbReference>
<dbReference type="Gene3D" id="3.40.830.10">
    <property type="entry name" value="LigB-like"/>
    <property type="match status" value="1"/>
</dbReference>
<evidence type="ECO:0000313" key="5">
    <source>
        <dbReference type="Proteomes" id="UP000228964"/>
    </source>
</evidence>
<dbReference type="Pfam" id="PF01875">
    <property type="entry name" value="Memo"/>
    <property type="match status" value="1"/>
</dbReference>
<dbReference type="Gene3D" id="3.30.700.20">
    <property type="entry name" value="Hypothetical protein ph0010, domain 1"/>
    <property type="match status" value="1"/>
</dbReference>
<feature type="chain" id="PRO_5014960720" description="AMMECR1 domain-containing protein" evidence="2">
    <location>
        <begin position="18"/>
        <end position="515"/>
    </location>
</feature>
<dbReference type="SUPFAM" id="SSF143447">
    <property type="entry name" value="AMMECR1-like"/>
    <property type="match status" value="1"/>
</dbReference>
<evidence type="ECO:0000256" key="1">
    <source>
        <dbReference type="ARBA" id="ARBA00006315"/>
    </source>
</evidence>
<gene>
    <name evidence="4" type="ORF">COT96_02740</name>
</gene>
<reference evidence="5" key="1">
    <citation type="submission" date="2017-09" db="EMBL/GenBank/DDBJ databases">
        <title>Depth-based differentiation of microbial function through sediment-hosted aquifers and enrichment of novel symbionts in the deep terrestrial subsurface.</title>
        <authorList>
            <person name="Probst A.J."/>
            <person name="Ladd B."/>
            <person name="Jarett J.K."/>
            <person name="Geller-Mcgrath D.E."/>
            <person name="Sieber C.M.K."/>
            <person name="Emerson J.B."/>
            <person name="Anantharaman K."/>
            <person name="Thomas B.C."/>
            <person name="Malmstrom R."/>
            <person name="Stieglmeier M."/>
            <person name="Klingl A."/>
            <person name="Woyke T."/>
            <person name="Ryan C.M."/>
            <person name="Banfield J.F."/>
        </authorList>
    </citation>
    <scope>NUCLEOTIDE SEQUENCE [LARGE SCALE GENOMIC DNA]</scope>
</reference>
<dbReference type="NCBIfam" id="TIGR04335">
    <property type="entry name" value="AmmeMemoSam_A"/>
    <property type="match status" value="1"/>
</dbReference>
<name>A0A2M6WPM0_9BACT</name>
<proteinExistence type="inferred from homology"/>
<dbReference type="InterPro" id="IPR002737">
    <property type="entry name" value="MEMO1_fam"/>
</dbReference>
<feature type="signal peptide" evidence="2">
    <location>
        <begin position="1"/>
        <end position="17"/>
    </location>
</feature>
<accession>A0A2M6WPM0</accession>
<dbReference type="InterPro" id="IPR002733">
    <property type="entry name" value="AMMECR1_domain"/>
</dbReference>
<evidence type="ECO:0000313" key="4">
    <source>
        <dbReference type="EMBL" id="PIT94745.1"/>
    </source>
</evidence>
<dbReference type="NCBIfam" id="TIGR00296">
    <property type="entry name" value="TIGR00296 family protein"/>
    <property type="match status" value="1"/>
</dbReference>
<keyword evidence="2" id="KW-0732">Signal</keyword>
<dbReference type="NCBIfam" id="TIGR04336">
    <property type="entry name" value="AmmeMemoSam_B"/>
    <property type="match status" value="1"/>
</dbReference>
<dbReference type="PROSITE" id="PS51112">
    <property type="entry name" value="AMMECR1"/>
    <property type="match status" value="1"/>
</dbReference>
<dbReference type="Gene3D" id="3.30.1490.150">
    <property type="entry name" value="Hypothetical protein ph0010, domain 2"/>
    <property type="match status" value="1"/>
</dbReference>
<dbReference type="CDD" id="cd07361">
    <property type="entry name" value="MEMO_like"/>
    <property type="match status" value="1"/>
</dbReference>
<dbReference type="Proteomes" id="UP000228964">
    <property type="component" value="Unassembled WGS sequence"/>
</dbReference>
<dbReference type="PANTHER" id="PTHR11060">
    <property type="entry name" value="PROTEIN MEMO1"/>
    <property type="match status" value="1"/>
</dbReference>
<comment type="similarity">
    <text evidence="1">Belongs to the MEMO1 family.</text>
</comment>
<feature type="domain" description="AMMECR1" evidence="3">
    <location>
        <begin position="337"/>
        <end position="515"/>
    </location>
</feature>
<organism evidence="4 5">
    <name type="scientific">Candidatus Falkowbacteria bacterium CG10_big_fil_rev_8_21_14_0_10_38_22</name>
    <dbReference type="NCBI Taxonomy" id="1974564"/>
    <lineage>
        <taxon>Bacteria</taxon>
        <taxon>Candidatus Falkowiibacteriota</taxon>
    </lineage>
</organism>
<dbReference type="PROSITE" id="PS51257">
    <property type="entry name" value="PROKAR_LIPOPROTEIN"/>
    <property type="match status" value="1"/>
</dbReference>
<dbReference type="InterPro" id="IPR027485">
    <property type="entry name" value="AMMECR1_N"/>
</dbReference>
<dbReference type="InterPro" id="IPR036071">
    <property type="entry name" value="AMMECR1_dom_sf"/>
</dbReference>
<dbReference type="Pfam" id="PF01871">
    <property type="entry name" value="AMMECR1"/>
    <property type="match status" value="1"/>
</dbReference>
<dbReference type="InterPro" id="IPR023473">
    <property type="entry name" value="AMMECR1"/>
</dbReference>
<protein>
    <recommendedName>
        <fullName evidence="3">AMMECR1 domain-containing protein</fullName>
    </recommendedName>
</protein>
<dbReference type="InterPro" id="IPR027623">
    <property type="entry name" value="AmmeMemoSam_A"/>
</dbReference>
<evidence type="ECO:0000259" key="3">
    <source>
        <dbReference type="PROSITE" id="PS51112"/>
    </source>
</evidence>
<dbReference type="PANTHER" id="PTHR11060:SF0">
    <property type="entry name" value="PROTEIN MEMO1"/>
    <property type="match status" value="1"/>
</dbReference>